<reference evidence="1 2" key="1">
    <citation type="submission" date="2023-07" db="EMBL/GenBank/DDBJ databases">
        <title>Genomic Encyclopedia of Type Strains, Phase IV (KMG-IV): sequencing the most valuable type-strain genomes for metagenomic binning, comparative biology and taxonomic classification.</title>
        <authorList>
            <person name="Goeker M."/>
        </authorList>
    </citation>
    <scope>NUCLEOTIDE SEQUENCE [LARGE SCALE GENOMIC DNA]</scope>
    <source>
        <strain evidence="1 2">T98</strain>
    </source>
</reference>
<sequence>MTESANQQGRHEMWVDPKTKVFHIDLFGFYGVAEAEKFFSDYSKHATPLNKDEYSIVIDCQGLSTFKPDILPYLRDAYKAYAEFKSVSFINPANPVGQMQLKRVAREVNLQDKFKFVSNPGQLKFE</sequence>
<gene>
    <name evidence="1" type="ORF">J2Z22_004746</name>
</gene>
<evidence type="ECO:0008006" key="3">
    <source>
        <dbReference type="Google" id="ProtNLM"/>
    </source>
</evidence>
<comment type="caution">
    <text evidence="1">The sequence shown here is derived from an EMBL/GenBank/DDBJ whole genome shotgun (WGS) entry which is preliminary data.</text>
</comment>
<accession>A0ABU3HE99</accession>
<dbReference type="RefSeq" id="WP_025700905.1">
    <property type="nucleotide sequence ID" value="NZ_JAUSUY010000037.1"/>
</dbReference>
<dbReference type="Proteomes" id="UP001248709">
    <property type="component" value="Unassembled WGS sequence"/>
</dbReference>
<evidence type="ECO:0000313" key="2">
    <source>
        <dbReference type="Proteomes" id="UP001248709"/>
    </source>
</evidence>
<evidence type="ECO:0000313" key="1">
    <source>
        <dbReference type="EMBL" id="MDT3429146.1"/>
    </source>
</evidence>
<organism evidence="1 2">
    <name type="scientific">Paenibacillus forsythiae</name>
    <dbReference type="NCBI Taxonomy" id="365616"/>
    <lineage>
        <taxon>Bacteria</taxon>
        <taxon>Bacillati</taxon>
        <taxon>Bacillota</taxon>
        <taxon>Bacilli</taxon>
        <taxon>Bacillales</taxon>
        <taxon>Paenibacillaceae</taxon>
        <taxon>Paenibacillus</taxon>
    </lineage>
</organism>
<proteinExistence type="predicted"/>
<dbReference type="EMBL" id="JAUSUY010000037">
    <property type="protein sequence ID" value="MDT3429146.1"/>
    <property type="molecule type" value="Genomic_DNA"/>
</dbReference>
<name>A0ABU3HE99_9BACL</name>
<protein>
    <recommendedName>
        <fullName evidence="3">STAS domain-containing protein</fullName>
    </recommendedName>
</protein>
<keyword evidence="2" id="KW-1185">Reference proteome</keyword>